<evidence type="ECO:0000256" key="3">
    <source>
        <dbReference type="ARBA" id="ARBA00023163"/>
    </source>
</evidence>
<accession>A0A0M1P4X5</accession>
<dbReference type="Gene3D" id="1.10.10.10">
    <property type="entry name" value="Winged helix-like DNA-binding domain superfamily/Winged helix DNA-binding domain"/>
    <property type="match status" value="1"/>
</dbReference>
<evidence type="ECO:0000256" key="2">
    <source>
        <dbReference type="ARBA" id="ARBA00023125"/>
    </source>
</evidence>
<gene>
    <name evidence="5" type="ORF">AM231_07925</name>
</gene>
<dbReference type="PANTHER" id="PTHR42756">
    <property type="entry name" value="TRANSCRIPTIONAL REGULATOR, MARR"/>
    <property type="match status" value="1"/>
</dbReference>
<keyword evidence="3" id="KW-0804">Transcription</keyword>
<keyword evidence="2" id="KW-0238">DNA-binding</keyword>
<reference evidence="6" key="1">
    <citation type="submission" date="2015-08" db="EMBL/GenBank/DDBJ databases">
        <title>Genome sequencing project for genomic taxonomy and phylogenomics of Bacillus-like bacteria.</title>
        <authorList>
            <person name="Liu B."/>
            <person name="Wang J."/>
            <person name="Zhu Y."/>
            <person name="Liu G."/>
            <person name="Chen Q."/>
            <person name="Chen Z."/>
            <person name="Lan J."/>
            <person name="Che J."/>
            <person name="Ge C."/>
            <person name="Shi H."/>
            <person name="Pan Z."/>
            <person name="Liu X."/>
        </authorList>
    </citation>
    <scope>NUCLEOTIDE SEQUENCE [LARGE SCALE GENOMIC DNA]</scope>
    <source>
        <strain evidence="6">FJAT-22460</strain>
    </source>
</reference>
<feature type="domain" description="HTH marR-type" evidence="4">
    <location>
        <begin position="11"/>
        <end position="145"/>
    </location>
</feature>
<protein>
    <submittedName>
        <fullName evidence="5">MarR family transcriptional regulator</fullName>
    </submittedName>
</protein>
<evidence type="ECO:0000256" key="1">
    <source>
        <dbReference type="ARBA" id="ARBA00023015"/>
    </source>
</evidence>
<dbReference type="OrthoDB" id="162531at2"/>
<sequence>MSSNRQEQPTEQQVNFTLRMRGLGTRTVLYQQHVASSLGLYNNDFISIDILQEKGPITAGELSKLTGLTTGSVTALIDRLEKNGYVRRENDPNDRRKVIIVPLYENKEEVSSTYLPLHASMIDLASSYSEEELELITQFLSKASAVLDEQINRLNSSARSKTSSLKEMNP</sequence>
<evidence type="ECO:0000259" key="4">
    <source>
        <dbReference type="PROSITE" id="PS50995"/>
    </source>
</evidence>
<dbReference type="GO" id="GO:0003677">
    <property type="term" value="F:DNA binding"/>
    <property type="evidence" value="ECO:0007669"/>
    <property type="project" value="UniProtKB-KW"/>
</dbReference>
<dbReference type="Pfam" id="PF01047">
    <property type="entry name" value="MarR"/>
    <property type="match status" value="1"/>
</dbReference>
<proteinExistence type="predicted"/>
<dbReference type="GO" id="GO:0003700">
    <property type="term" value="F:DNA-binding transcription factor activity"/>
    <property type="evidence" value="ECO:0007669"/>
    <property type="project" value="InterPro"/>
</dbReference>
<name>A0A0M1P4X5_9BACL</name>
<keyword evidence="1" id="KW-0805">Transcription regulation</keyword>
<evidence type="ECO:0000313" key="6">
    <source>
        <dbReference type="Proteomes" id="UP000036932"/>
    </source>
</evidence>
<organism evidence="5 6">
    <name type="scientific">Paenibacillus solani</name>
    <dbReference type="NCBI Taxonomy" id="1705565"/>
    <lineage>
        <taxon>Bacteria</taxon>
        <taxon>Bacillati</taxon>
        <taxon>Bacillota</taxon>
        <taxon>Bacilli</taxon>
        <taxon>Bacillales</taxon>
        <taxon>Paenibacillaceae</taxon>
        <taxon>Paenibacillus</taxon>
    </lineage>
</organism>
<dbReference type="AlphaFoldDB" id="A0A0M1P4X5"/>
<dbReference type="PRINTS" id="PR00598">
    <property type="entry name" value="HTHMARR"/>
</dbReference>
<keyword evidence="6" id="KW-1185">Reference proteome</keyword>
<dbReference type="PROSITE" id="PS50995">
    <property type="entry name" value="HTH_MARR_2"/>
    <property type="match status" value="1"/>
</dbReference>
<dbReference type="PANTHER" id="PTHR42756:SF1">
    <property type="entry name" value="TRANSCRIPTIONAL REPRESSOR OF EMRAB OPERON"/>
    <property type="match status" value="1"/>
</dbReference>
<dbReference type="PATRIC" id="fig|1705565.3.peg.3511"/>
<dbReference type="CDD" id="cd00090">
    <property type="entry name" value="HTH_ARSR"/>
    <property type="match status" value="1"/>
</dbReference>
<evidence type="ECO:0000313" key="5">
    <source>
        <dbReference type="EMBL" id="KOR89099.1"/>
    </source>
</evidence>
<dbReference type="InterPro" id="IPR000835">
    <property type="entry name" value="HTH_MarR-typ"/>
</dbReference>
<dbReference type="Proteomes" id="UP000036932">
    <property type="component" value="Unassembled WGS sequence"/>
</dbReference>
<dbReference type="InterPro" id="IPR011991">
    <property type="entry name" value="ArsR-like_HTH"/>
</dbReference>
<dbReference type="SUPFAM" id="SSF46785">
    <property type="entry name" value="Winged helix' DNA-binding domain"/>
    <property type="match status" value="1"/>
</dbReference>
<dbReference type="SMART" id="SM00347">
    <property type="entry name" value="HTH_MARR"/>
    <property type="match status" value="1"/>
</dbReference>
<dbReference type="InterPro" id="IPR036388">
    <property type="entry name" value="WH-like_DNA-bd_sf"/>
</dbReference>
<dbReference type="EMBL" id="LIUT01000001">
    <property type="protein sequence ID" value="KOR89099.1"/>
    <property type="molecule type" value="Genomic_DNA"/>
</dbReference>
<dbReference type="InterPro" id="IPR036390">
    <property type="entry name" value="WH_DNA-bd_sf"/>
</dbReference>
<comment type="caution">
    <text evidence="5">The sequence shown here is derived from an EMBL/GenBank/DDBJ whole genome shotgun (WGS) entry which is preliminary data.</text>
</comment>